<feature type="transmembrane region" description="Helical" evidence="6">
    <location>
        <begin position="107"/>
        <end position="125"/>
    </location>
</feature>
<feature type="region of interest" description="Disordered" evidence="5">
    <location>
        <begin position="645"/>
        <end position="691"/>
    </location>
</feature>
<dbReference type="GO" id="GO:0016525">
    <property type="term" value="P:negative regulation of angiogenesis"/>
    <property type="evidence" value="ECO:0007669"/>
    <property type="project" value="InterPro"/>
</dbReference>
<keyword evidence="2 6" id="KW-0812">Transmembrane</keyword>
<dbReference type="Gene3D" id="1.20.1070.10">
    <property type="entry name" value="Rhodopsin 7-helix transmembrane proteins"/>
    <property type="match status" value="1"/>
</dbReference>
<dbReference type="GO" id="GO:0014069">
    <property type="term" value="C:postsynaptic density"/>
    <property type="evidence" value="ECO:0007669"/>
    <property type="project" value="TreeGrafter"/>
</dbReference>
<proteinExistence type="predicted"/>
<dbReference type="Ensembl" id="ENSAPLT00000024293.1">
    <property type="protein sequence ID" value="ENSAPLP00000023127.1"/>
    <property type="gene ID" value="ENSAPLG00000009536.2"/>
</dbReference>
<evidence type="ECO:0000313" key="8">
    <source>
        <dbReference type="Ensembl" id="ENSAPLP00000023127.1"/>
    </source>
</evidence>
<evidence type="ECO:0000256" key="3">
    <source>
        <dbReference type="ARBA" id="ARBA00022989"/>
    </source>
</evidence>
<reference evidence="8" key="3">
    <citation type="submission" date="2025-09" db="UniProtKB">
        <authorList>
            <consortium name="Ensembl"/>
        </authorList>
    </citation>
    <scope>IDENTIFICATION</scope>
</reference>
<feature type="compositionally biased region" description="Basic and acidic residues" evidence="5">
    <location>
        <begin position="645"/>
        <end position="662"/>
    </location>
</feature>
<reference evidence="8" key="2">
    <citation type="submission" date="2025-08" db="UniProtKB">
        <authorList>
            <consortium name="Ensembl"/>
        </authorList>
    </citation>
    <scope>IDENTIFICATION</scope>
</reference>
<feature type="region of interest" description="Disordered" evidence="5">
    <location>
        <begin position="560"/>
        <end position="611"/>
    </location>
</feature>
<feature type="compositionally biased region" description="Polar residues" evidence="5">
    <location>
        <begin position="574"/>
        <end position="610"/>
    </location>
</feature>
<evidence type="ECO:0000256" key="2">
    <source>
        <dbReference type="ARBA" id="ARBA00022692"/>
    </source>
</evidence>
<evidence type="ECO:0000313" key="9">
    <source>
        <dbReference type="Proteomes" id="UP000016666"/>
    </source>
</evidence>
<dbReference type="PANTHER" id="PTHR12011">
    <property type="entry name" value="ADHESION G-PROTEIN COUPLED RECEPTOR"/>
    <property type="match status" value="1"/>
</dbReference>
<protein>
    <submittedName>
        <fullName evidence="8">Adhesion G protein-coupled receptor B1</fullName>
    </submittedName>
</protein>
<feature type="transmembrane region" description="Helical" evidence="6">
    <location>
        <begin position="146"/>
        <end position="165"/>
    </location>
</feature>
<dbReference type="GO" id="GO:0030425">
    <property type="term" value="C:dendrite"/>
    <property type="evidence" value="ECO:0007669"/>
    <property type="project" value="TreeGrafter"/>
</dbReference>
<feature type="transmembrane region" description="Helical" evidence="6">
    <location>
        <begin position="185"/>
        <end position="208"/>
    </location>
</feature>
<evidence type="ECO:0000259" key="7">
    <source>
        <dbReference type="PROSITE" id="PS50261"/>
    </source>
</evidence>
<dbReference type="GO" id="GO:0007166">
    <property type="term" value="P:cell surface receptor signaling pathway"/>
    <property type="evidence" value="ECO:0007669"/>
    <property type="project" value="InterPro"/>
</dbReference>
<evidence type="ECO:0000256" key="5">
    <source>
        <dbReference type="SAM" id="MobiDB-lite"/>
    </source>
</evidence>
<dbReference type="PROSITE" id="PS50261">
    <property type="entry name" value="G_PROTEIN_RECEP_F2_4"/>
    <property type="match status" value="1"/>
</dbReference>
<reference evidence="8 9" key="1">
    <citation type="submission" date="2017-10" db="EMBL/GenBank/DDBJ databases">
        <title>A new Pekin duck reference genome.</title>
        <authorList>
            <person name="Hou Z.-C."/>
            <person name="Zhou Z.-K."/>
            <person name="Zhu F."/>
            <person name="Hou S.-S."/>
        </authorList>
    </citation>
    <scope>NUCLEOTIDE SEQUENCE [LARGE SCALE GENOMIC DNA]</scope>
</reference>
<keyword evidence="4 6" id="KW-0472">Membrane</keyword>
<dbReference type="InterPro" id="IPR000832">
    <property type="entry name" value="GPCR_2_secretin-like"/>
</dbReference>
<dbReference type="InterPro" id="IPR017981">
    <property type="entry name" value="GPCR_2-like_7TM"/>
</dbReference>
<dbReference type="GO" id="GO:0004930">
    <property type="term" value="F:G protein-coupled receptor activity"/>
    <property type="evidence" value="ECO:0007669"/>
    <property type="project" value="InterPro"/>
</dbReference>
<evidence type="ECO:0000256" key="6">
    <source>
        <dbReference type="SAM" id="Phobius"/>
    </source>
</evidence>
<dbReference type="PRINTS" id="PR00249">
    <property type="entry name" value="GPCRSECRETIN"/>
</dbReference>
<feature type="transmembrane region" description="Helical" evidence="6">
    <location>
        <begin position="263"/>
        <end position="284"/>
    </location>
</feature>
<accession>A0A493TB74</accession>
<gene>
    <name evidence="8" type="primary">ADGRB1</name>
</gene>
<dbReference type="PRINTS" id="PR01694">
    <property type="entry name" value="BAIPRECURSOR"/>
</dbReference>
<dbReference type="GO" id="GO:0005886">
    <property type="term" value="C:plasma membrane"/>
    <property type="evidence" value="ECO:0007669"/>
    <property type="project" value="TreeGrafter"/>
</dbReference>
<feature type="transmembrane region" description="Helical" evidence="6">
    <location>
        <begin position="7"/>
        <end position="32"/>
    </location>
</feature>
<dbReference type="GO" id="GO:0007189">
    <property type="term" value="P:adenylate cyclase-activating G protein-coupled receptor signaling pathway"/>
    <property type="evidence" value="ECO:0007669"/>
    <property type="project" value="TreeGrafter"/>
</dbReference>
<feature type="transmembrane region" description="Helical" evidence="6">
    <location>
        <begin position="44"/>
        <end position="63"/>
    </location>
</feature>
<organism evidence="8 9">
    <name type="scientific">Anas platyrhynchos platyrhynchos</name>
    <name type="common">Northern mallard</name>
    <dbReference type="NCBI Taxonomy" id="8840"/>
    <lineage>
        <taxon>Eukaryota</taxon>
        <taxon>Metazoa</taxon>
        <taxon>Chordata</taxon>
        <taxon>Craniata</taxon>
        <taxon>Vertebrata</taxon>
        <taxon>Euteleostomi</taxon>
        <taxon>Archelosauria</taxon>
        <taxon>Archosauria</taxon>
        <taxon>Dinosauria</taxon>
        <taxon>Saurischia</taxon>
        <taxon>Theropoda</taxon>
        <taxon>Coelurosauria</taxon>
        <taxon>Aves</taxon>
        <taxon>Neognathae</taxon>
        <taxon>Galloanserae</taxon>
        <taxon>Anseriformes</taxon>
        <taxon>Anatidae</taxon>
        <taxon>Anatinae</taxon>
        <taxon>Anas</taxon>
    </lineage>
</organism>
<evidence type="ECO:0000256" key="4">
    <source>
        <dbReference type="ARBA" id="ARBA00023136"/>
    </source>
</evidence>
<dbReference type="PANTHER" id="PTHR12011:SF39">
    <property type="entry name" value="ADHESION G PROTEIN-COUPLED RECEPTOR B1"/>
    <property type="match status" value="1"/>
</dbReference>
<keyword evidence="9" id="KW-1185">Reference proteome</keyword>
<feature type="transmembrane region" description="Helical" evidence="6">
    <location>
        <begin position="75"/>
        <end position="95"/>
    </location>
</feature>
<evidence type="ECO:0000256" key="1">
    <source>
        <dbReference type="ARBA" id="ARBA00004141"/>
    </source>
</evidence>
<dbReference type="PROSITE" id="PS51257">
    <property type="entry name" value="PROKAR_LIPOPROTEIN"/>
    <property type="match status" value="1"/>
</dbReference>
<name>A0A493TB74_ANAPP</name>
<dbReference type="Pfam" id="PF00002">
    <property type="entry name" value="7tm_2"/>
    <property type="match status" value="1"/>
</dbReference>
<dbReference type="AlphaFoldDB" id="A0A493TB74"/>
<dbReference type="GO" id="GO:0043652">
    <property type="term" value="P:engulfment of apoptotic cell"/>
    <property type="evidence" value="ECO:0007669"/>
    <property type="project" value="TreeGrafter"/>
</dbReference>
<dbReference type="Proteomes" id="UP000016666">
    <property type="component" value="Chromosome 2"/>
</dbReference>
<keyword evidence="3 6" id="KW-1133">Transmembrane helix</keyword>
<comment type="subcellular location">
    <subcellularLocation>
        <location evidence="1">Membrane</location>
        <topology evidence="1">Multi-pass membrane protein</topology>
    </subcellularLocation>
</comment>
<sequence>MNMEKVLVPSVTLIVGCGVSSLTLLLLIIIYVSVWRTQVFPCLGYHWICSSPCPLLLFLRLGSTGQRWYIRSERSVILINFCLSIISSNALILIGQTQTRNKVICTLVAAFLHFFFLSSFCWVLTEAWQSYMAVTGRLRNRIIRKRFLCLGWGLPALVVAISVGFTKAKGYGTANYCWLSLEGGLLYAFVGPAAAVVLVNMVIGILVFNKLVSKDGITDKKLKERAGQMAVPLYGMTLKCSKCGVVSSAEVSATATSNAMASLWSSCVVLPLLALTWMSAVLAITDRRSALFQILFAVFDSLEGFVIVMVHCILRREVQDAVKCRVVDRQEEGNGDSGGSFQNGHAQLMTDFEKDVDMACRSGEHITDGRKGNTNLYLLSCAETLVLNKDITTCRTSTITGTLKRPSLQDEEKLKLNHQKGSSNFNSLPANVSKMHLQGSPHYLGAINLNEFSNHSLTLKKDKNQPPKSIYICDGDIFKKLDSELSRAQEQTLDTSYVILPTNTSTLRAKPPKDESKYSINIDQMPQTRLIHLSMATDPGFVVKSPPREPVTMTCSEVQGSSMIQQQQQLPPQNISNESQIPNSLCDTGDSGNSGVVSKSETVSTLSMSSLERRKSRYAELDFEKIMHTRKRHQDMFQDLNRKLQHAEKEKESPTTDSKQEKQQTPNKRPWEGIRKVQSPPSWVKKDIEPVAQSPLELKTVEWEKTGATIPLVGQDIIDLQTEV</sequence>
<dbReference type="InterPro" id="IPR008077">
    <property type="entry name" value="GPCR_2_brain_angio_inhib"/>
</dbReference>
<dbReference type="GeneTree" id="ENSGT00940000157432"/>
<feature type="domain" description="G-protein coupled receptors family 2 profile 2" evidence="7">
    <location>
        <begin position="9"/>
        <end position="315"/>
    </location>
</feature>